<dbReference type="RefSeq" id="WP_380868117.1">
    <property type="nucleotide sequence ID" value="NZ_JBHUMA010000004.1"/>
</dbReference>
<evidence type="ECO:0000256" key="11">
    <source>
        <dbReference type="ARBA" id="ARBA00023136"/>
    </source>
</evidence>
<dbReference type="PANTHER" id="PTHR46025:SF3">
    <property type="entry name" value="XYLOSYLTRANSFERASE OXT"/>
    <property type="match status" value="1"/>
</dbReference>
<keyword evidence="16" id="KW-1185">Reference proteome</keyword>
<keyword evidence="5" id="KW-0812">Transmembrane</keyword>
<keyword evidence="10" id="KW-0333">Golgi apparatus</keyword>
<dbReference type="Pfam" id="PF02485">
    <property type="entry name" value="Branch"/>
    <property type="match status" value="1"/>
</dbReference>
<name>A0ABW5NIC2_9SPHI</name>
<reference evidence="16" key="1">
    <citation type="journal article" date="2019" name="Int. J. Syst. Evol. Microbiol.">
        <title>The Global Catalogue of Microorganisms (GCM) 10K type strain sequencing project: providing services to taxonomists for standard genome sequencing and annotation.</title>
        <authorList>
            <consortium name="The Broad Institute Genomics Platform"/>
            <consortium name="The Broad Institute Genome Sequencing Center for Infectious Disease"/>
            <person name="Wu L."/>
            <person name="Ma J."/>
        </authorList>
    </citation>
    <scope>NUCLEOTIDE SEQUENCE [LARGE SCALE GENOMIC DNA]</scope>
    <source>
        <strain evidence="16">KCTC 42248</strain>
    </source>
</reference>
<evidence type="ECO:0000256" key="12">
    <source>
        <dbReference type="ARBA" id="ARBA00023157"/>
    </source>
</evidence>
<comment type="caution">
    <text evidence="15">The sequence shown here is derived from an EMBL/GenBank/DDBJ whole genome shotgun (WGS) entry which is preliminary data.</text>
</comment>
<evidence type="ECO:0000256" key="7">
    <source>
        <dbReference type="ARBA" id="ARBA00022824"/>
    </source>
</evidence>
<protein>
    <recommendedName>
        <fullName evidence="14">Peptide O-xylosyltransferase</fullName>
    </recommendedName>
</protein>
<dbReference type="Proteomes" id="UP001597393">
    <property type="component" value="Unassembled WGS sequence"/>
</dbReference>
<sequence length="289" mass="34031">MMKHAYLILAHNQFEVLEFLVTALDDTRNDIYIHFDAKVKTLPKVHVNKAGLYILEDRTDVRWGDISVVEAELKLFEKAQQIQNYSYYHLLSGVDIPLKSQDYIHQFFAKHRGKEFIGYSKGDSSDHIERKVRRYHAFPRDFRPSNSAGNLIKKSIRFAALRLQFLLGIKRNQNINFKKGTQWISLTNSFVSYLLSQKIDILKIYKNTFCADEIVVQTVCWNSKFREAIFNTDDEALGSQRMIRWINNQIYDWELEDLNILQSSNLLFARKFNNRDTQLLEQLTNHISN</sequence>
<keyword evidence="3" id="KW-0328">Glycosyltransferase</keyword>
<evidence type="ECO:0000256" key="10">
    <source>
        <dbReference type="ARBA" id="ARBA00023034"/>
    </source>
</evidence>
<evidence type="ECO:0000256" key="13">
    <source>
        <dbReference type="ARBA" id="ARBA00023180"/>
    </source>
</evidence>
<organism evidence="15 16">
    <name type="scientific">Sphingobacterium corticis</name>
    <dbReference type="NCBI Taxonomy" id="1812823"/>
    <lineage>
        <taxon>Bacteria</taxon>
        <taxon>Pseudomonadati</taxon>
        <taxon>Bacteroidota</taxon>
        <taxon>Sphingobacteriia</taxon>
        <taxon>Sphingobacteriales</taxon>
        <taxon>Sphingobacteriaceae</taxon>
        <taxon>Sphingobacterium</taxon>
    </lineage>
</organism>
<evidence type="ECO:0000313" key="15">
    <source>
        <dbReference type="EMBL" id="MFD2598318.1"/>
    </source>
</evidence>
<keyword evidence="8" id="KW-0735">Signal-anchor</keyword>
<evidence type="ECO:0000256" key="6">
    <source>
        <dbReference type="ARBA" id="ARBA00022723"/>
    </source>
</evidence>
<proteinExistence type="predicted"/>
<evidence type="ECO:0000256" key="5">
    <source>
        <dbReference type="ARBA" id="ARBA00022692"/>
    </source>
</evidence>
<dbReference type="InterPro" id="IPR003406">
    <property type="entry name" value="Glyco_trans_14"/>
</dbReference>
<comment type="subcellular location">
    <subcellularLocation>
        <location evidence="2">Endoplasmic reticulum membrane</location>
        <topology evidence="2">Single-pass type II membrane protein</topology>
    </subcellularLocation>
    <subcellularLocation>
        <location evidence="1">Golgi apparatus membrane</location>
        <topology evidence="1">Single-pass type II membrane protein</topology>
    </subcellularLocation>
</comment>
<gene>
    <name evidence="15" type="ORF">ACFSQ3_05080</name>
</gene>
<evidence type="ECO:0000256" key="2">
    <source>
        <dbReference type="ARBA" id="ARBA00004648"/>
    </source>
</evidence>
<evidence type="ECO:0000256" key="9">
    <source>
        <dbReference type="ARBA" id="ARBA00022989"/>
    </source>
</evidence>
<evidence type="ECO:0000256" key="8">
    <source>
        <dbReference type="ARBA" id="ARBA00022968"/>
    </source>
</evidence>
<keyword evidence="13" id="KW-0325">Glycoprotein</keyword>
<evidence type="ECO:0000256" key="14">
    <source>
        <dbReference type="ARBA" id="ARBA00042865"/>
    </source>
</evidence>
<evidence type="ECO:0000313" key="16">
    <source>
        <dbReference type="Proteomes" id="UP001597393"/>
    </source>
</evidence>
<evidence type="ECO:0000256" key="1">
    <source>
        <dbReference type="ARBA" id="ARBA00004323"/>
    </source>
</evidence>
<keyword evidence="7" id="KW-0256">Endoplasmic reticulum</keyword>
<dbReference type="InterPro" id="IPR043538">
    <property type="entry name" value="XYLT"/>
</dbReference>
<keyword evidence="9" id="KW-1133">Transmembrane helix</keyword>
<keyword evidence="11" id="KW-0472">Membrane</keyword>
<keyword evidence="4" id="KW-0808">Transferase</keyword>
<keyword evidence="6" id="KW-0479">Metal-binding</keyword>
<dbReference type="PANTHER" id="PTHR46025">
    <property type="entry name" value="XYLOSYLTRANSFERASE OXT"/>
    <property type="match status" value="1"/>
</dbReference>
<accession>A0ABW5NIC2</accession>
<evidence type="ECO:0000256" key="3">
    <source>
        <dbReference type="ARBA" id="ARBA00022676"/>
    </source>
</evidence>
<evidence type="ECO:0000256" key="4">
    <source>
        <dbReference type="ARBA" id="ARBA00022679"/>
    </source>
</evidence>
<keyword evidence="12" id="KW-1015">Disulfide bond</keyword>
<dbReference type="EMBL" id="JBHUMA010000004">
    <property type="protein sequence ID" value="MFD2598318.1"/>
    <property type="molecule type" value="Genomic_DNA"/>
</dbReference>